<keyword evidence="10" id="KW-1185">Reference proteome</keyword>
<dbReference type="GO" id="GO:0006281">
    <property type="term" value="P:DNA repair"/>
    <property type="evidence" value="ECO:0007669"/>
    <property type="project" value="InterPro"/>
</dbReference>
<evidence type="ECO:0000259" key="7">
    <source>
        <dbReference type="Pfam" id="PF02272"/>
    </source>
</evidence>
<reference evidence="10" key="1">
    <citation type="submission" date="2017-02" db="EMBL/GenBank/DDBJ databases">
        <authorList>
            <person name="Varghese N."/>
            <person name="Submissions S."/>
        </authorList>
    </citation>
    <scope>NUCLEOTIDE SEQUENCE [LARGE SCALE GENOMIC DNA]</scope>
    <source>
        <strain evidence="10">ATCC 35199</strain>
    </source>
</reference>
<dbReference type="GO" id="GO:0008409">
    <property type="term" value="F:5'-3' exonuclease activity"/>
    <property type="evidence" value="ECO:0007669"/>
    <property type="project" value="InterPro"/>
</dbReference>
<dbReference type="InterPro" id="IPR004610">
    <property type="entry name" value="RecJ"/>
</dbReference>
<dbReference type="OrthoDB" id="9809852at2"/>
<dbReference type="InterPro" id="IPR041122">
    <property type="entry name" value="RecJ_OB"/>
</dbReference>
<comment type="similarity">
    <text evidence="1">Belongs to the RecJ family.</text>
</comment>
<dbReference type="InterPro" id="IPR003156">
    <property type="entry name" value="DHHA1_dom"/>
</dbReference>
<dbReference type="Proteomes" id="UP000243406">
    <property type="component" value="Unassembled WGS sequence"/>
</dbReference>
<evidence type="ECO:0000256" key="4">
    <source>
        <dbReference type="ARBA" id="ARBA00022801"/>
    </source>
</evidence>
<dbReference type="Gene3D" id="3.10.310.30">
    <property type="match status" value="1"/>
</dbReference>
<dbReference type="SUPFAM" id="SSF64182">
    <property type="entry name" value="DHH phosphoesterases"/>
    <property type="match status" value="1"/>
</dbReference>
<feature type="domain" description="DHHA1" evidence="7">
    <location>
        <begin position="331"/>
        <end position="427"/>
    </location>
</feature>
<gene>
    <name evidence="9" type="ORF">SAMN02745120_2255</name>
</gene>
<dbReference type="EMBL" id="FUYN01000005">
    <property type="protein sequence ID" value="SKB60126.1"/>
    <property type="molecule type" value="Genomic_DNA"/>
</dbReference>
<dbReference type="PANTHER" id="PTHR30255:SF2">
    <property type="entry name" value="SINGLE-STRANDED-DNA-SPECIFIC EXONUCLEASE RECJ"/>
    <property type="match status" value="1"/>
</dbReference>
<dbReference type="Gene3D" id="3.90.1640.30">
    <property type="match status" value="1"/>
</dbReference>
<name>A0A1T5CLA4_9FIRM</name>
<evidence type="ECO:0000256" key="5">
    <source>
        <dbReference type="ARBA" id="ARBA00022839"/>
    </source>
</evidence>
<evidence type="ECO:0000256" key="3">
    <source>
        <dbReference type="ARBA" id="ARBA00022722"/>
    </source>
</evidence>
<evidence type="ECO:0000313" key="10">
    <source>
        <dbReference type="Proteomes" id="UP000243406"/>
    </source>
</evidence>
<feature type="domain" description="DDH" evidence="6">
    <location>
        <begin position="68"/>
        <end position="214"/>
    </location>
</feature>
<dbReference type="PANTHER" id="PTHR30255">
    <property type="entry name" value="SINGLE-STRANDED-DNA-SPECIFIC EXONUCLEASE RECJ"/>
    <property type="match status" value="1"/>
</dbReference>
<feature type="domain" description="RecJ OB" evidence="8">
    <location>
        <begin position="441"/>
        <end position="544"/>
    </location>
</feature>
<accession>A0A1T5CLA4</accession>
<keyword evidence="5 9" id="KW-0269">Exonuclease</keyword>
<evidence type="ECO:0000259" key="8">
    <source>
        <dbReference type="Pfam" id="PF17768"/>
    </source>
</evidence>
<evidence type="ECO:0000313" key="9">
    <source>
        <dbReference type="EMBL" id="SKB60126.1"/>
    </source>
</evidence>
<dbReference type="GO" id="GO:0003676">
    <property type="term" value="F:nucleic acid binding"/>
    <property type="evidence" value="ECO:0007669"/>
    <property type="project" value="InterPro"/>
</dbReference>
<organism evidence="9 10">
    <name type="scientific">Acetoanaerobium noterae</name>
    <dbReference type="NCBI Taxonomy" id="745369"/>
    <lineage>
        <taxon>Bacteria</taxon>
        <taxon>Bacillati</taxon>
        <taxon>Bacillota</taxon>
        <taxon>Clostridia</taxon>
        <taxon>Peptostreptococcales</taxon>
        <taxon>Filifactoraceae</taxon>
        <taxon>Acetoanaerobium</taxon>
    </lineage>
</organism>
<dbReference type="AlphaFoldDB" id="A0A1T5CLA4"/>
<keyword evidence="4" id="KW-0378">Hydrolase</keyword>
<dbReference type="InterPro" id="IPR038763">
    <property type="entry name" value="DHH_sf"/>
</dbReference>
<dbReference type="GO" id="GO:0006310">
    <property type="term" value="P:DNA recombination"/>
    <property type="evidence" value="ECO:0007669"/>
    <property type="project" value="InterPro"/>
</dbReference>
<dbReference type="InterPro" id="IPR001667">
    <property type="entry name" value="DDH_dom"/>
</dbReference>
<evidence type="ECO:0000259" key="6">
    <source>
        <dbReference type="Pfam" id="PF01368"/>
    </source>
</evidence>
<evidence type="ECO:0000256" key="2">
    <source>
        <dbReference type="ARBA" id="ARBA00019841"/>
    </source>
</evidence>
<proteinExistence type="inferred from homology"/>
<dbReference type="NCBIfam" id="TIGR00644">
    <property type="entry name" value="recJ"/>
    <property type="match status" value="1"/>
</dbReference>
<dbReference type="Pfam" id="PF17768">
    <property type="entry name" value="RecJ_OB"/>
    <property type="match status" value="1"/>
</dbReference>
<keyword evidence="3" id="KW-0540">Nuclease</keyword>
<dbReference type="Pfam" id="PF01368">
    <property type="entry name" value="DHH"/>
    <property type="match status" value="1"/>
</dbReference>
<sequence length="777" mass="88697">MKNKWLLREKGQEEDLKSHLLKVRQINIEESKSFLNPTKADLISPYLLKDMEKVVSRINKAKNSNQLICIYGDYDVDGISSVSILLKTFNFLGINSIFYIPKRIEEGYGINTQAIDTIKKMGADLIITVDCGITSVDEIEYAKTIDLDVIVTDHHECKEILPDAIGIINPKQHECHYPYKHLCGAGIALKIAQALIDDNDSILFDELIEIACIATIADIVELSGENRVIVKNGLLSLKKTINIGLKALMEVSGINSSNINSSNIAFILAPRINSTGRMGTPELGVSLIIEDDFEEAVIMARKIEELNRERQTVELKIFEEAVALIEQKSKNNKILIASSKNWHSGVIGIVASKLTEKYNKPTFVIAIEDENIGKGSARSIDGFNLFENLLKLDECLIKFGGHNQAAGITIHEDRIAEFELMINEIAEEILNKNHFQRIIEIDSKLKLKDINSNTLKILSELEPFGIGNRKPLFCLTNYKLSNYKYIGKMKKHFKSEINDDIEIIGFNKHELINNIDLNFPVDFVFELEINSFNNKDKIQLLLRDLRSSYNYSEALKIMHDFILKCKSLTLAKNQLTKIDKDKKINFDEMLCLDGKKLLIVNTCESYFSLIERLHFYNIKPTVDFENSINDYTIILSPIIDNLDLSRYNNIVIYQSDSFLSSINIESKNIKVLSIIDKIIHTEDIVPSRETFISLYKVIMNKLNIKFYIFETCEYFRISELSFLVILEVFKELKIIDFELDYSDGSVSVKIINKLIGKKNLDETKTIKSLDFINLYDK</sequence>
<protein>
    <recommendedName>
        <fullName evidence="2">Single-stranded-DNA-specific exonuclease RecJ</fullName>
    </recommendedName>
</protein>
<dbReference type="Pfam" id="PF02272">
    <property type="entry name" value="DHHA1"/>
    <property type="match status" value="1"/>
</dbReference>
<dbReference type="RefSeq" id="WP_079590057.1">
    <property type="nucleotide sequence ID" value="NZ_DAMBHZ010000002.1"/>
</dbReference>
<dbReference type="InterPro" id="IPR051673">
    <property type="entry name" value="SSDNA_exonuclease_RecJ"/>
</dbReference>
<evidence type="ECO:0000256" key="1">
    <source>
        <dbReference type="ARBA" id="ARBA00005915"/>
    </source>
</evidence>